<reference evidence="1 2" key="1">
    <citation type="submission" date="2015-08" db="EMBL/GenBank/DDBJ databases">
        <title>Emmonsia species relationships and genome sequence.</title>
        <authorList>
            <person name="Cuomo C.A."/>
            <person name="Schwartz I.S."/>
            <person name="Kenyon C."/>
            <person name="De Hoog G.S."/>
            <person name="Govender N.P."/>
            <person name="Botha A."/>
            <person name="Moreno L."/>
            <person name="De Vries M."/>
            <person name="Munoz J.F."/>
            <person name="Stielow J.B."/>
        </authorList>
    </citation>
    <scope>NUCLEOTIDE SEQUENCE [LARGE SCALE GENOMIC DNA]</scope>
    <source>
        <strain evidence="1 2">EI222</strain>
    </source>
</reference>
<organism evidence="1 2">
    <name type="scientific">Blastomyces percursus</name>
    <dbReference type="NCBI Taxonomy" id="1658174"/>
    <lineage>
        <taxon>Eukaryota</taxon>
        <taxon>Fungi</taxon>
        <taxon>Dikarya</taxon>
        <taxon>Ascomycota</taxon>
        <taxon>Pezizomycotina</taxon>
        <taxon>Eurotiomycetes</taxon>
        <taxon>Eurotiomycetidae</taxon>
        <taxon>Onygenales</taxon>
        <taxon>Ajellomycetaceae</taxon>
        <taxon>Blastomyces</taxon>
    </lineage>
</organism>
<sequence length="95" mass="10751">MVTAWLRDGIRTGLRVIHSLVLRLMSARERIKELEACLRENNIPFLERPLESGSPPTADTFNKTQSSVDLFNAHFEELVDETSDFVSVAYSAQNV</sequence>
<keyword evidence="2" id="KW-1185">Reference proteome</keyword>
<dbReference type="AlphaFoldDB" id="A0A1J9QL69"/>
<dbReference type="EMBL" id="LGTZ01001617">
    <property type="protein sequence ID" value="OJD20971.1"/>
    <property type="molecule type" value="Genomic_DNA"/>
</dbReference>
<dbReference type="Proteomes" id="UP000242791">
    <property type="component" value="Unassembled WGS sequence"/>
</dbReference>
<evidence type="ECO:0000313" key="1">
    <source>
        <dbReference type="EMBL" id="OJD20971.1"/>
    </source>
</evidence>
<comment type="caution">
    <text evidence="1">The sequence shown here is derived from an EMBL/GenBank/DDBJ whole genome shotgun (WGS) entry which is preliminary data.</text>
</comment>
<dbReference type="VEuPathDB" id="FungiDB:ACJ73_07692"/>
<evidence type="ECO:0000313" key="2">
    <source>
        <dbReference type="Proteomes" id="UP000242791"/>
    </source>
</evidence>
<proteinExistence type="predicted"/>
<protein>
    <submittedName>
        <fullName evidence="1">Uncharacterized protein</fullName>
    </submittedName>
</protein>
<name>A0A1J9QL69_9EURO</name>
<accession>A0A1J9QL69</accession>
<gene>
    <name evidence="1" type="ORF">ACJ73_07692</name>
</gene>